<dbReference type="SMART" id="SM00650">
    <property type="entry name" value="rADc"/>
    <property type="match status" value="1"/>
</dbReference>
<keyword evidence="2" id="KW-0808">Transferase</keyword>
<dbReference type="InterPro" id="IPR020598">
    <property type="entry name" value="rRNA_Ade_methylase_Trfase_N"/>
</dbReference>
<name>A0ABS4W1F3_9PSEU</name>
<sequence>MSSEPAPAPDTSGWREFLGAWVRNPARVGAVWPSSQRLSAKLARVAPGHGSPVVVELGPGTGAVTAQVARRLSPQGRHLAVELDPGMASYLERSHPGVEVVNGDARKLGELLAERRIEHVDAVISGLPWSLFDRETQREILGQVVDVIGDTGVFTTFAYSHTLPIPSARRFKATLHEVFDEVVMTRTVWRNVPPAFCFLCRRPRPDRSSPRNDPRR</sequence>
<evidence type="ECO:0000313" key="6">
    <source>
        <dbReference type="Proteomes" id="UP001519295"/>
    </source>
</evidence>
<organism evidence="5 6">
    <name type="scientific">Pseudonocardia parietis</name>
    <dbReference type="NCBI Taxonomy" id="570936"/>
    <lineage>
        <taxon>Bacteria</taxon>
        <taxon>Bacillati</taxon>
        <taxon>Actinomycetota</taxon>
        <taxon>Actinomycetes</taxon>
        <taxon>Pseudonocardiales</taxon>
        <taxon>Pseudonocardiaceae</taxon>
        <taxon>Pseudonocardia</taxon>
    </lineage>
</organism>
<comment type="caution">
    <text evidence="5">The sequence shown here is derived from an EMBL/GenBank/DDBJ whole genome shotgun (WGS) entry which is preliminary data.</text>
</comment>
<dbReference type="InterPro" id="IPR029063">
    <property type="entry name" value="SAM-dependent_MTases_sf"/>
</dbReference>
<dbReference type="RefSeq" id="WP_210032929.1">
    <property type="nucleotide sequence ID" value="NZ_JAGINU010000001.1"/>
</dbReference>
<evidence type="ECO:0000256" key="3">
    <source>
        <dbReference type="ARBA" id="ARBA00022691"/>
    </source>
</evidence>
<feature type="domain" description="Ribosomal RNA adenine methylase transferase N-terminal" evidence="4">
    <location>
        <begin position="38"/>
        <end position="188"/>
    </location>
</feature>
<accession>A0ABS4W1F3</accession>
<evidence type="ECO:0000256" key="2">
    <source>
        <dbReference type="ARBA" id="ARBA00022679"/>
    </source>
</evidence>
<dbReference type="InterPro" id="IPR041698">
    <property type="entry name" value="Methyltransf_25"/>
</dbReference>
<protein>
    <submittedName>
        <fullName evidence="5">Phospholipid N-methyltransferase</fullName>
    </submittedName>
</protein>
<gene>
    <name evidence="5" type="ORF">JOF36_005729</name>
</gene>
<dbReference type="CDD" id="cd02440">
    <property type="entry name" value="AdoMet_MTases"/>
    <property type="match status" value="1"/>
</dbReference>
<dbReference type="SUPFAM" id="SSF53335">
    <property type="entry name" value="S-adenosyl-L-methionine-dependent methyltransferases"/>
    <property type="match status" value="1"/>
</dbReference>
<proteinExistence type="predicted"/>
<dbReference type="Pfam" id="PF13649">
    <property type="entry name" value="Methyltransf_25"/>
    <property type="match status" value="1"/>
</dbReference>
<keyword evidence="3" id="KW-0949">S-adenosyl-L-methionine</keyword>
<evidence type="ECO:0000313" key="5">
    <source>
        <dbReference type="EMBL" id="MBP2370033.1"/>
    </source>
</evidence>
<evidence type="ECO:0000256" key="1">
    <source>
        <dbReference type="ARBA" id="ARBA00022603"/>
    </source>
</evidence>
<keyword evidence="6" id="KW-1185">Reference proteome</keyword>
<keyword evidence="1" id="KW-0489">Methyltransferase</keyword>
<dbReference type="Proteomes" id="UP001519295">
    <property type="component" value="Unassembled WGS sequence"/>
</dbReference>
<evidence type="ECO:0000259" key="4">
    <source>
        <dbReference type="SMART" id="SM00650"/>
    </source>
</evidence>
<reference evidence="5 6" key="1">
    <citation type="submission" date="2021-03" db="EMBL/GenBank/DDBJ databases">
        <title>Sequencing the genomes of 1000 actinobacteria strains.</title>
        <authorList>
            <person name="Klenk H.-P."/>
        </authorList>
    </citation>
    <scope>NUCLEOTIDE SEQUENCE [LARGE SCALE GENOMIC DNA]</scope>
    <source>
        <strain evidence="5 6">DSM 45256</strain>
    </source>
</reference>
<dbReference type="EMBL" id="JAGINU010000001">
    <property type="protein sequence ID" value="MBP2370033.1"/>
    <property type="molecule type" value="Genomic_DNA"/>
</dbReference>
<dbReference type="Gene3D" id="3.40.50.150">
    <property type="entry name" value="Vaccinia Virus protein VP39"/>
    <property type="match status" value="1"/>
</dbReference>